<proteinExistence type="predicted"/>
<dbReference type="SUPFAM" id="SSF52266">
    <property type="entry name" value="SGNH hydrolase"/>
    <property type="match status" value="1"/>
</dbReference>
<dbReference type="GO" id="GO:0016787">
    <property type="term" value="F:hydrolase activity"/>
    <property type="evidence" value="ECO:0007669"/>
    <property type="project" value="UniProtKB-KW"/>
</dbReference>
<dbReference type="EMBL" id="CP074371">
    <property type="protein sequence ID" value="QVI23212.1"/>
    <property type="molecule type" value="Genomic_DNA"/>
</dbReference>
<dbReference type="PANTHER" id="PTHR43784:SF2">
    <property type="entry name" value="GDSL-LIKE LIPASE_ACYLHYDROLASE, PUTATIVE (AFU_ORTHOLOGUE AFUA_2G00820)-RELATED"/>
    <property type="match status" value="1"/>
</dbReference>
<sequence length="385" mass="40331">MEVLMTTQRWVAGFRAPLVNPAETIKLAEPRTFADRTVRQVVRVAGGGSALRVVLTNRYGTEELAIGSARIAVRKTGGEIVAETNTEVRFAGSASVRIPAGADLVSDPVELPVEAGTELALSVYLPESATPAFSQFPMDSSWISTGDRTGDAAPSDAEETASRFFLTGIDVAVDSDAPVLVAFGDSWFEGFGSTHAGNRRSVDVVNERLTAGWAVNQGIGGNRLLTDEIGEHGLARFERDVLSVPGVAAVWVNFGINDLILAGTAAADDLIAGFTALAARAHAAGLPVYANTIGPFAGAIYPGLSLAEGIPVRNAVNAWLRSTEVFDAVFDVAAAVADPARPDFIRPEFDSDGMHLNDRGARAMAGAVDLTVLPEAFQGNRGPAA</sequence>
<evidence type="ECO:0000313" key="3">
    <source>
        <dbReference type="Proteomes" id="UP000683310"/>
    </source>
</evidence>
<dbReference type="PANTHER" id="PTHR43784">
    <property type="entry name" value="GDSL-LIKE LIPASE/ACYLHYDROLASE, PUTATIVE (AFU_ORTHOLOGUE AFUA_2G00820)-RELATED"/>
    <property type="match status" value="1"/>
</dbReference>
<keyword evidence="2" id="KW-0378">Hydrolase</keyword>
<dbReference type="InterPro" id="IPR013830">
    <property type="entry name" value="SGNH_hydro"/>
</dbReference>
<feature type="domain" description="SGNH hydrolase-type esterase" evidence="1">
    <location>
        <begin position="182"/>
        <end position="363"/>
    </location>
</feature>
<name>A0ABX8CTH3_9NOCA</name>
<dbReference type="InterPro" id="IPR036514">
    <property type="entry name" value="SGNH_hydro_sf"/>
</dbReference>
<evidence type="ECO:0000313" key="2">
    <source>
        <dbReference type="EMBL" id="QVI23212.1"/>
    </source>
</evidence>
<protein>
    <submittedName>
        <fullName evidence="2">SGNH/GDSL hydrolase family protein</fullName>
    </submittedName>
</protein>
<accession>A0ABX8CTH3</accession>
<evidence type="ECO:0000259" key="1">
    <source>
        <dbReference type="Pfam" id="PF13472"/>
    </source>
</evidence>
<dbReference type="Gene3D" id="3.40.50.1110">
    <property type="entry name" value="SGNH hydrolase"/>
    <property type="match status" value="1"/>
</dbReference>
<dbReference type="Proteomes" id="UP000683310">
    <property type="component" value="Chromosome"/>
</dbReference>
<keyword evidence="3" id="KW-1185">Reference proteome</keyword>
<gene>
    <name evidence="2" type="ORF">KHQ06_10055</name>
</gene>
<dbReference type="InterPro" id="IPR053140">
    <property type="entry name" value="GDSL_Rv0518-like"/>
</dbReference>
<reference evidence="2 3" key="1">
    <citation type="submission" date="2021-04" db="EMBL/GenBank/DDBJ databases">
        <title>Nocardia tengchongensis.</title>
        <authorList>
            <person name="Zhuang k."/>
            <person name="Ran Y."/>
            <person name="Li W."/>
        </authorList>
    </citation>
    <scope>NUCLEOTIDE SEQUENCE [LARGE SCALE GENOMIC DNA]</scope>
    <source>
        <strain evidence="2 3">CFH S0057</strain>
    </source>
</reference>
<organism evidence="2 3">
    <name type="scientific">Nocardia tengchongensis</name>
    <dbReference type="NCBI Taxonomy" id="2055889"/>
    <lineage>
        <taxon>Bacteria</taxon>
        <taxon>Bacillati</taxon>
        <taxon>Actinomycetota</taxon>
        <taxon>Actinomycetes</taxon>
        <taxon>Mycobacteriales</taxon>
        <taxon>Nocardiaceae</taxon>
        <taxon>Nocardia</taxon>
    </lineage>
</organism>
<dbReference type="Pfam" id="PF13472">
    <property type="entry name" value="Lipase_GDSL_2"/>
    <property type="match status" value="1"/>
</dbReference>